<dbReference type="Gene3D" id="2.30.30.240">
    <property type="entry name" value="PRC-barrel domain"/>
    <property type="match status" value="1"/>
</dbReference>
<keyword evidence="2 5" id="KW-0690">Ribosome biogenesis</keyword>
<sequence>MAKLLPSATNMSGPDLITIGKIVAPHGVRGDVRILPLTDFPDRFHDLTTVFVDDVGQLKLESARQHKKMILLKFSGFDSMNDSERLRGKLIKISRQDAVKLPEGQYYIFDIIGLTVVTEDGEQLGSITDVLQPGSNDVYVVKQQNNKELLLPAIKEVVKKIDLAGKQMVVKLQEEMD</sequence>
<dbReference type="PANTHER" id="PTHR33692:SF1">
    <property type="entry name" value="RIBOSOME MATURATION FACTOR RIMM"/>
    <property type="match status" value="1"/>
</dbReference>
<comment type="function">
    <text evidence="5">An accessory protein needed during the final step in the assembly of 30S ribosomal subunit, possibly for assembly of the head region. Essential for efficient processing of 16S rRNA. May be needed both before and after RbfA during the maturation of 16S rRNA. It has affinity for free ribosomal 30S subunits but not for 70S ribosomes.</text>
</comment>
<dbReference type="SUPFAM" id="SSF50447">
    <property type="entry name" value="Translation proteins"/>
    <property type="match status" value="1"/>
</dbReference>
<comment type="subunit">
    <text evidence="5">Binds ribosomal protein uS19.</text>
</comment>
<dbReference type="RefSeq" id="WP_198930899.1">
    <property type="nucleotide sequence ID" value="NZ_CP146991.1"/>
</dbReference>
<evidence type="ECO:0000256" key="5">
    <source>
        <dbReference type="HAMAP-Rule" id="MF_00014"/>
    </source>
</evidence>
<dbReference type="SUPFAM" id="SSF50346">
    <property type="entry name" value="PRC-barrel domain"/>
    <property type="match status" value="1"/>
</dbReference>
<reference evidence="8 9" key="1">
    <citation type="submission" date="2016-01" db="EMBL/GenBank/DDBJ databases">
        <authorList>
            <person name="Brown R."/>
        </authorList>
    </citation>
    <scope>NUCLEOTIDE SEQUENCE [LARGE SCALE GENOMIC DNA]</scope>
    <source>
        <strain evidence="8">Sporomusa sphaeroides DSM 2875</strain>
    </source>
</reference>
<evidence type="ECO:0000313" key="9">
    <source>
        <dbReference type="Proteomes" id="UP000245702"/>
    </source>
</evidence>
<dbReference type="InterPro" id="IPR009000">
    <property type="entry name" value="Transl_B-barrel_sf"/>
</dbReference>
<keyword evidence="9" id="KW-1185">Reference proteome</keyword>
<keyword evidence="3 5" id="KW-0698">rRNA processing</keyword>
<dbReference type="Pfam" id="PF01782">
    <property type="entry name" value="RimM"/>
    <property type="match status" value="1"/>
</dbReference>
<comment type="domain">
    <text evidence="5">The PRC barrel domain binds ribosomal protein uS19.</text>
</comment>
<dbReference type="Pfam" id="PF24986">
    <property type="entry name" value="PRC_RimM"/>
    <property type="match status" value="1"/>
</dbReference>
<evidence type="ECO:0000256" key="3">
    <source>
        <dbReference type="ARBA" id="ARBA00022552"/>
    </source>
</evidence>
<dbReference type="Proteomes" id="UP000245702">
    <property type="component" value="Unassembled WGS sequence"/>
</dbReference>
<dbReference type="InterPro" id="IPR036976">
    <property type="entry name" value="RimM_N_sf"/>
</dbReference>
<evidence type="ECO:0000259" key="7">
    <source>
        <dbReference type="Pfam" id="PF24986"/>
    </source>
</evidence>
<proteinExistence type="inferred from homology"/>
<feature type="domain" description="Ribosome maturation factor RimM PRC barrel" evidence="7">
    <location>
        <begin position="109"/>
        <end position="176"/>
    </location>
</feature>
<comment type="similarity">
    <text evidence="5">Belongs to the RimM family.</text>
</comment>
<dbReference type="InterPro" id="IPR002676">
    <property type="entry name" value="RimM_N"/>
</dbReference>
<dbReference type="HAMAP" id="MF_00014">
    <property type="entry name" value="Ribosome_mat_RimM"/>
    <property type="match status" value="1"/>
</dbReference>
<dbReference type="InterPro" id="IPR011961">
    <property type="entry name" value="RimM"/>
</dbReference>
<feature type="domain" description="RimM N-terminal" evidence="6">
    <location>
        <begin position="18"/>
        <end position="96"/>
    </location>
</feature>
<organism evidence="8 9">
    <name type="scientific">Sporomusa sphaeroides DSM 2875</name>
    <dbReference type="NCBI Taxonomy" id="1337886"/>
    <lineage>
        <taxon>Bacteria</taxon>
        <taxon>Bacillati</taxon>
        <taxon>Bacillota</taxon>
        <taxon>Negativicutes</taxon>
        <taxon>Selenomonadales</taxon>
        <taxon>Sporomusaceae</taxon>
        <taxon>Sporomusa</taxon>
    </lineage>
</organism>
<name>A0ABM9VY53_9FIRM</name>
<dbReference type="Gene3D" id="2.40.30.60">
    <property type="entry name" value="RimM"/>
    <property type="match status" value="1"/>
</dbReference>
<evidence type="ECO:0000259" key="6">
    <source>
        <dbReference type="Pfam" id="PF01782"/>
    </source>
</evidence>
<comment type="subcellular location">
    <subcellularLocation>
        <location evidence="5">Cytoplasm</location>
    </subcellularLocation>
</comment>
<gene>
    <name evidence="5 8" type="primary">rimM</name>
    <name evidence="8" type="ORF">SSPH_00323</name>
</gene>
<evidence type="ECO:0000256" key="4">
    <source>
        <dbReference type="ARBA" id="ARBA00023186"/>
    </source>
</evidence>
<dbReference type="NCBIfam" id="TIGR02273">
    <property type="entry name" value="16S_RimM"/>
    <property type="match status" value="1"/>
</dbReference>
<comment type="caution">
    <text evidence="8">The sequence shown here is derived from an EMBL/GenBank/DDBJ whole genome shotgun (WGS) entry which is preliminary data.</text>
</comment>
<evidence type="ECO:0000256" key="2">
    <source>
        <dbReference type="ARBA" id="ARBA00022517"/>
    </source>
</evidence>
<dbReference type="EMBL" id="FCOW01000001">
    <property type="protein sequence ID" value="CVK17689.1"/>
    <property type="molecule type" value="Genomic_DNA"/>
</dbReference>
<keyword evidence="1 5" id="KW-0963">Cytoplasm</keyword>
<dbReference type="InterPro" id="IPR011033">
    <property type="entry name" value="PRC_barrel-like_sf"/>
</dbReference>
<accession>A0ABM9VY53</accession>
<dbReference type="PANTHER" id="PTHR33692">
    <property type="entry name" value="RIBOSOME MATURATION FACTOR RIMM"/>
    <property type="match status" value="1"/>
</dbReference>
<keyword evidence="4 5" id="KW-0143">Chaperone</keyword>
<protein>
    <recommendedName>
        <fullName evidence="5">Ribosome maturation factor RimM</fullName>
    </recommendedName>
</protein>
<evidence type="ECO:0000256" key="1">
    <source>
        <dbReference type="ARBA" id="ARBA00022490"/>
    </source>
</evidence>
<evidence type="ECO:0000313" key="8">
    <source>
        <dbReference type="EMBL" id="CVK17689.1"/>
    </source>
</evidence>
<dbReference type="InterPro" id="IPR056792">
    <property type="entry name" value="PRC_RimM"/>
</dbReference>